<reference evidence="2" key="1">
    <citation type="journal article" date="2022" name="Int. J. Mol. Sci.">
        <title>Draft Genome of Tanacetum Coccineum: Genomic Comparison of Closely Related Tanacetum-Family Plants.</title>
        <authorList>
            <person name="Yamashiro T."/>
            <person name="Shiraishi A."/>
            <person name="Nakayama K."/>
            <person name="Satake H."/>
        </authorList>
    </citation>
    <scope>NUCLEOTIDE SEQUENCE</scope>
</reference>
<keyword evidence="2" id="KW-0808">Transferase</keyword>
<evidence type="ECO:0000259" key="1">
    <source>
        <dbReference type="PROSITE" id="PS50878"/>
    </source>
</evidence>
<dbReference type="InterPro" id="IPR000477">
    <property type="entry name" value="RT_dom"/>
</dbReference>
<dbReference type="GO" id="GO:0003964">
    <property type="term" value="F:RNA-directed DNA polymerase activity"/>
    <property type="evidence" value="ECO:0007669"/>
    <property type="project" value="UniProtKB-KW"/>
</dbReference>
<dbReference type="Pfam" id="PF00078">
    <property type="entry name" value="RVT_1"/>
    <property type="match status" value="1"/>
</dbReference>
<proteinExistence type="predicted"/>
<organism evidence="2 3">
    <name type="scientific">Tanacetum coccineum</name>
    <dbReference type="NCBI Taxonomy" id="301880"/>
    <lineage>
        <taxon>Eukaryota</taxon>
        <taxon>Viridiplantae</taxon>
        <taxon>Streptophyta</taxon>
        <taxon>Embryophyta</taxon>
        <taxon>Tracheophyta</taxon>
        <taxon>Spermatophyta</taxon>
        <taxon>Magnoliopsida</taxon>
        <taxon>eudicotyledons</taxon>
        <taxon>Gunneridae</taxon>
        <taxon>Pentapetalae</taxon>
        <taxon>asterids</taxon>
        <taxon>campanulids</taxon>
        <taxon>Asterales</taxon>
        <taxon>Asteraceae</taxon>
        <taxon>Asteroideae</taxon>
        <taxon>Anthemideae</taxon>
        <taxon>Anthemidinae</taxon>
        <taxon>Tanacetum</taxon>
    </lineage>
</organism>
<dbReference type="EMBL" id="BQNB010019297">
    <property type="protein sequence ID" value="GJT83822.1"/>
    <property type="molecule type" value="Genomic_DNA"/>
</dbReference>
<keyword evidence="3" id="KW-1185">Reference proteome</keyword>
<dbReference type="PROSITE" id="PS50878">
    <property type="entry name" value="RT_POL"/>
    <property type="match status" value="1"/>
</dbReference>
<sequence>MSPYLFTLVMEVLTLMVQRRIERSNHFKYHWACKEIKLAQLCFADDLLMLCNGDYKSVEILKEGLMEFSKTSGLIPNMNKSAIFFGSVKEIEKKRILEVMPFKVGKLPMKYLGVPLVTKNIGIAECNHLVERVKQKVNDWKNKALSYAGRLQLIASVLASMHIYWASVFLIPKTTVKEIEKALKGFLWCQGDMKRGAARVAWKVICSPKSQGGLGIKSLGPWNEALLCKHLWNIVDNKESLWVKWVNVIKLKGKSIWEIQCEEKDSGTWKAILNLRCPLCDLIPFRSRYEARLGEGTKIADMIVNNEWKWLEVWKTEFSNISRIKVPKLEDGNADYAIWKDNNGVIGKFSTKKVWEKLKEMKDEVQWHKAVWFSQCNPRQAFILWNSQSLFNSIEESIKLQLLSLKVKKSLAVMEYLGVDLGRPSMVHLVTSDMGGLIASRFIWWYTQVDVPLGRFQYCGDEWLGWTWVLDSSGARNVANLEEPFMVCEWGYNLHNDALSC</sequence>
<comment type="caution">
    <text evidence="2">The sequence shown here is derived from an EMBL/GenBank/DDBJ whole genome shotgun (WGS) entry which is preliminary data.</text>
</comment>
<dbReference type="PANTHER" id="PTHR33116:SF78">
    <property type="entry name" value="OS12G0587133 PROTEIN"/>
    <property type="match status" value="1"/>
</dbReference>
<name>A0ABQ5H7G1_9ASTR</name>
<gene>
    <name evidence="2" type="ORF">Tco_1058164</name>
</gene>
<evidence type="ECO:0000313" key="2">
    <source>
        <dbReference type="EMBL" id="GJT83822.1"/>
    </source>
</evidence>
<evidence type="ECO:0000313" key="3">
    <source>
        <dbReference type="Proteomes" id="UP001151760"/>
    </source>
</evidence>
<dbReference type="PANTHER" id="PTHR33116">
    <property type="entry name" value="REVERSE TRANSCRIPTASE ZINC-BINDING DOMAIN-CONTAINING PROTEIN-RELATED-RELATED"/>
    <property type="match status" value="1"/>
</dbReference>
<feature type="domain" description="Reverse transcriptase" evidence="1">
    <location>
        <begin position="1"/>
        <end position="116"/>
    </location>
</feature>
<protein>
    <submittedName>
        <fullName evidence="2">RNA-directed DNA polymerase, eukaryota, reverse transcriptase zinc-binding domain protein</fullName>
    </submittedName>
</protein>
<reference evidence="2" key="2">
    <citation type="submission" date="2022-01" db="EMBL/GenBank/DDBJ databases">
        <authorList>
            <person name="Yamashiro T."/>
            <person name="Shiraishi A."/>
            <person name="Satake H."/>
            <person name="Nakayama K."/>
        </authorList>
    </citation>
    <scope>NUCLEOTIDE SEQUENCE</scope>
</reference>
<dbReference type="Proteomes" id="UP001151760">
    <property type="component" value="Unassembled WGS sequence"/>
</dbReference>
<keyword evidence="2" id="KW-0548">Nucleotidyltransferase</keyword>
<keyword evidence="2" id="KW-0695">RNA-directed DNA polymerase</keyword>
<accession>A0ABQ5H7G1</accession>